<organism evidence="9 10">
    <name type="scientific">Alicyclobacillus fastidiosus</name>
    <dbReference type="NCBI Taxonomy" id="392011"/>
    <lineage>
        <taxon>Bacteria</taxon>
        <taxon>Bacillati</taxon>
        <taxon>Bacillota</taxon>
        <taxon>Bacilli</taxon>
        <taxon>Bacillales</taxon>
        <taxon>Alicyclobacillaceae</taxon>
        <taxon>Alicyclobacillus</taxon>
    </lineage>
</organism>
<evidence type="ECO:0000256" key="4">
    <source>
        <dbReference type="ARBA" id="ARBA00022839"/>
    </source>
</evidence>
<dbReference type="GO" id="GO:0008855">
    <property type="term" value="F:exodeoxyribonuclease VII activity"/>
    <property type="evidence" value="ECO:0007669"/>
    <property type="project" value="UniProtKB-EC"/>
</dbReference>
<dbReference type="PANTHER" id="PTHR30008">
    <property type="entry name" value="EXODEOXYRIBONUCLEASE 7 LARGE SUBUNIT"/>
    <property type="match status" value="1"/>
</dbReference>
<dbReference type="CDD" id="cd04489">
    <property type="entry name" value="ExoVII_LU_OBF"/>
    <property type="match status" value="1"/>
</dbReference>
<feature type="domain" description="OB-fold nucleic acid binding" evidence="8">
    <location>
        <begin position="14"/>
        <end position="109"/>
    </location>
</feature>
<dbReference type="NCBIfam" id="TIGR00237">
    <property type="entry name" value="xseA"/>
    <property type="match status" value="1"/>
</dbReference>
<name>A0ABY6ZPD0_9BACL</name>
<evidence type="ECO:0000256" key="3">
    <source>
        <dbReference type="ARBA" id="ARBA00022801"/>
    </source>
</evidence>
<comment type="similarity">
    <text evidence="5 6">Belongs to the XseA family.</text>
</comment>
<comment type="subcellular location">
    <subcellularLocation>
        <location evidence="5 6">Cytoplasm</location>
    </subcellularLocation>
</comment>
<dbReference type="PANTHER" id="PTHR30008:SF0">
    <property type="entry name" value="EXODEOXYRIBONUCLEASE 7 LARGE SUBUNIT"/>
    <property type="match status" value="1"/>
</dbReference>
<dbReference type="HAMAP" id="MF_00378">
    <property type="entry name" value="Exonuc_7_L"/>
    <property type="match status" value="1"/>
</dbReference>
<keyword evidence="3 5" id="KW-0378">Hydrolase</keyword>
<dbReference type="InterPro" id="IPR020579">
    <property type="entry name" value="Exonuc_VII_lsu_C"/>
</dbReference>
<evidence type="ECO:0000256" key="5">
    <source>
        <dbReference type="HAMAP-Rule" id="MF_00378"/>
    </source>
</evidence>
<dbReference type="RefSeq" id="WP_268008198.1">
    <property type="nucleotide sequence ID" value="NZ_BSUT01000001.1"/>
</dbReference>
<dbReference type="Proteomes" id="UP001164761">
    <property type="component" value="Chromosome"/>
</dbReference>
<gene>
    <name evidence="5 9" type="primary">xseA</name>
    <name evidence="9" type="ORF">NZD89_13475</name>
</gene>
<dbReference type="EC" id="3.1.11.6" evidence="5"/>
<keyword evidence="1 5" id="KW-0963">Cytoplasm</keyword>
<dbReference type="EMBL" id="CP104067">
    <property type="protein sequence ID" value="WAH44302.1"/>
    <property type="molecule type" value="Genomic_DNA"/>
</dbReference>
<protein>
    <recommendedName>
        <fullName evidence="5">Exodeoxyribonuclease 7 large subunit</fullName>
        <ecNumber evidence="5">3.1.11.6</ecNumber>
    </recommendedName>
    <alternativeName>
        <fullName evidence="5">Exodeoxyribonuclease VII large subunit</fullName>
        <shortName evidence="5">Exonuclease VII large subunit</shortName>
    </alternativeName>
</protein>
<evidence type="ECO:0000313" key="10">
    <source>
        <dbReference type="Proteomes" id="UP001164761"/>
    </source>
</evidence>
<dbReference type="Pfam" id="PF02601">
    <property type="entry name" value="Exonuc_VII_L"/>
    <property type="match status" value="1"/>
</dbReference>
<proteinExistence type="inferred from homology"/>
<keyword evidence="2 5" id="KW-0540">Nuclease</keyword>
<reference evidence="9" key="1">
    <citation type="submission" date="2022-08" db="EMBL/GenBank/DDBJ databases">
        <title>Alicyclobacillus fastidiosus DSM 17978, complete genome.</title>
        <authorList>
            <person name="Wang Q."/>
            <person name="Cai R."/>
            <person name="Wang Z."/>
        </authorList>
    </citation>
    <scope>NUCLEOTIDE SEQUENCE</scope>
    <source>
        <strain evidence="9">DSM 17978</strain>
    </source>
</reference>
<feature type="domain" description="Exonuclease VII large subunit C-terminal" evidence="7">
    <location>
        <begin position="132"/>
        <end position="447"/>
    </location>
</feature>
<sequence length="467" mass="52208">MNAVSPAAANANVFSVTQLNRVIKDRIETDPRLLQCHVSGEISNFKHHTSGHMYFTLKDEQSRVRAVMFAGRNRRLRFRPEDGMRVICTGSVSVFDRDGQYQLYVDDMQPDGIGALYVQFEQLRNRLQAEGLFSQVRKRPLPAYPTRIGVVTSPTGAVIRDICTTLERRFPLAKVILAPAAVQGAGAAKTLVAGLRKLWSLKDPVDVIIIGRGGGSLEELWPFNEEVVARAVANSPVPIVSAVGHETDVTICDFVADVRAATPTAAAELVAPHRQDMSYQLTQALARSVGAITNQVRTSRQVLRGLAERPVLREPKRMIDKERQTVDYVEGRLRDALVRPVRVARRQYVDVERRLLRIDLKRRIDTLKYQTQSLEDRSGQSVKRTVDRYNAMLERQIGVLEAINPLSVLRRGYSVVYDESKDEIISSTAQLPAGRRIRIRVADGTVCANVVDDGGVYTRGEQTRLDI</sequence>
<keyword evidence="10" id="KW-1185">Reference proteome</keyword>
<evidence type="ECO:0000256" key="1">
    <source>
        <dbReference type="ARBA" id="ARBA00022490"/>
    </source>
</evidence>
<accession>A0ABY6ZPD0</accession>
<dbReference type="Pfam" id="PF13742">
    <property type="entry name" value="tRNA_anti_2"/>
    <property type="match status" value="1"/>
</dbReference>
<comment type="catalytic activity">
    <reaction evidence="5 6">
        <text>Exonucleolytic cleavage in either 5'- to 3'- or 3'- to 5'-direction to yield nucleoside 5'-phosphates.</text>
        <dbReference type="EC" id="3.1.11.6"/>
    </reaction>
</comment>
<evidence type="ECO:0000313" key="9">
    <source>
        <dbReference type="EMBL" id="WAH44302.1"/>
    </source>
</evidence>
<dbReference type="InterPro" id="IPR025824">
    <property type="entry name" value="OB-fold_nuc-bd_dom"/>
</dbReference>
<comment type="function">
    <text evidence="5">Bidirectionally degrades single-stranded DNA into large acid-insoluble oligonucleotides, which are then degraded further into small acid-soluble oligonucleotides.</text>
</comment>
<keyword evidence="4 5" id="KW-0269">Exonuclease</keyword>
<comment type="subunit">
    <text evidence="5">Heterooligomer composed of large and small subunits.</text>
</comment>
<evidence type="ECO:0000259" key="7">
    <source>
        <dbReference type="Pfam" id="PF02601"/>
    </source>
</evidence>
<evidence type="ECO:0000256" key="6">
    <source>
        <dbReference type="RuleBase" id="RU004355"/>
    </source>
</evidence>
<dbReference type="InterPro" id="IPR003753">
    <property type="entry name" value="Exonuc_VII_L"/>
</dbReference>
<evidence type="ECO:0000256" key="2">
    <source>
        <dbReference type="ARBA" id="ARBA00022722"/>
    </source>
</evidence>
<evidence type="ECO:0000259" key="8">
    <source>
        <dbReference type="Pfam" id="PF13742"/>
    </source>
</evidence>